<dbReference type="Proteomes" id="UP000662572">
    <property type="component" value="Unassembled WGS sequence"/>
</dbReference>
<comment type="caution">
    <text evidence="3">The sequence shown here is derived from an EMBL/GenBank/DDBJ whole genome shotgun (WGS) entry which is preliminary data.</text>
</comment>
<feature type="region of interest" description="Disordered" evidence="1">
    <location>
        <begin position="127"/>
        <end position="147"/>
    </location>
</feature>
<gene>
    <name evidence="3" type="ORF">GCM10011273_27690</name>
</gene>
<accession>A0A918QB45</accession>
<dbReference type="AlphaFoldDB" id="A0A918QB45"/>
<evidence type="ECO:0000256" key="2">
    <source>
        <dbReference type="SAM" id="Phobius"/>
    </source>
</evidence>
<keyword evidence="2" id="KW-0812">Transmembrane</keyword>
<protein>
    <submittedName>
        <fullName evidence="3">Uncharacterized protein</fullName>
    </submittedName>
</protein>
<evidence type="ECO:0000256" key="1">
    <source>
        <dbReference type="SAM" id="MobiDB-lite"/>
    </source>
</evidence>
<keyword evidence="4" id="KW-1185">Reference proteome</keyword>
<organism evidence="3 4">
    <name type="scientific">Asticcacaulis endophyticus</name>
    <dbReference type="NCBI Taxonomy" id="1395890"/>
    <lineage>
        <taxon>Bacteria</taxon>
        <taxon>Pseudomonadati</taxon>
        <taxon>Pseudomonadota</taxon>
        <taxon>Alphaproteobacteria</taxon>
        <taxon>Caulobacterales</taxon>
        <taxon>Caulobacteraceae</taxon>
        <taxon>Asticcacaulis</taxon>
    </lineage>
</organism>
<evidence type="ECO:0000313" key="3">
    <source>
        <dbReference type="EMBL" id="GGZ39558.1"/>
    </source>
</evidence>
<sequence length="255" mass="27309">MSTEFSLGAGRKIGIISLVCMGFTSLGMTACASKPKAGEMSLVESKPVYAQAEPEKKGKIGSTMKKSAMDVGDGFGDALAAPLEDLNLRRDDIPAILIRASTKTYDLTGMERCEGIAAEVRRLDEVLGDDFDEPPPPESDMTEKSGRAATSYTLGAVRSAARDIIPMRGLVRKITGAEKHQKSIDRAEQAGIVRRAYLKGIGLNKNCAPPAAPSWFVPAVMPQMAEDVAPRGRRADVIEASDVVRTSPTARRSNK</sequence>
<reference evidence="3" key="2">
    <citation type="submission" date="2020-09" db="EMBL/GenBank/DDBJ databases">
        <authorList>
            <person name="Sun Q."/>
            <person name="Kim S."/>
        </authorList>
    </citation>
    <scope>NUCLEOTIDE SEQUENCE</scope>
    <source>
        <strain evidence="3">KCTC 32296</strain>
    </source>
</reference>
<proteinExistence type="predicted"/>
<keyword evidence="2" id="KW-1133">Transmembrane helix</keyword>
<feature type="transmembrane region" description="Helical" evidence="2">
    <location>
        <begin position="12"/>
        <end position="32"/>
    </location>
</feature>
<dbReference type="EMBL" id="BMZB01000004">
    <property type="protein sequence ID" value="GGZ39558.1"/>
    <property type="molecule type" value="Genomic_DNA"/>
</dbReference>
<evidence type="ECO:0000313" key="4">
    <source>
        <dbReference type="Proteomes" id="UP000662572"/>
    </source>
</evidence>
<name>A0A918QB45_9CAUL</name>
<keyword evidence="2" id="KW-0472">Membrane</keyword>
<reference evidence="3" key="1">
    <citation type="journal article" date="2014" name="Int. J. Syst. Evol. Microbiol.">
        <title>Complete genome sequence of Corynebacterium casei LMG S-19264T (=DSM 44701T), isolated from a smear-ripened cheese.</title>
        <authorList>
            <consortium name="US DOE Joint Genome Institute (JGI-PGF)"/>
            <person name="Walter F."/>
            <person name="Albersmeier A."/>
            <person name="Kalinowski J."/>
            <person name="Ruckert C."/>
        </authorList>
    </citation>
    <scope>NUCLEOTIDE SEQUENCE</scope>
    <source>
        <strain evidence="3">KCTC 32296</strain>
    </source>
</reference>